<feature type="disulfide bond" evidence="4">
    <location>
        <begin position="508"/>
        <end position="518"/>
    </location>
</feature>
<feature type="disulfide bond" evidence="4">
    <location>
        <begin position="829"/>
        <end position="839"/>
    </location>
</feature>
<feature type="domain" description="SRCR" evidence="5">
    <location>
        <begin position="332"/>
        <end position="435"/>
    </location>
</feature>
<dbReference type="GO" id="GO:0016020">
    <property type="term" value="C:membrane"/>
    <property type="evidence" value="ECO:0007669"/>
    <property type="project" value="InterPro"/>
</dbReference>
<name>A0A5J5N5X9_MUNRE</name>
<evidence type="ECO:0000256" key="1">
    <source>
        <dbReference type="ARBA" id="ARBA00022729"/>
    </source>
</evidence>
<feature type="disulfide bond" evidence="4">
    <location>
        <begin position="936"/>
        <end position="946"/>
    </location>
</feature>
<feature type="disulfide bond" evidence="4">
    <location>
        <begin position="294"/>
        <end position="304"/>
    </location>
</feature>
<organism evidence="6 7">
    <name type="scientific">Muntiacus reevesi</name>
    <name type="common">Reeves' muntjac</name>
    <name type="synonym">Cervus reevesi</name>
    <dbReference type="NCBI Taxonomy" id="9886"/>
    <lineage>
        <taxon>Eukaryota</taxon>
        <taxon>Metazoa</taxon>
        <taxon>Chordata</taxon>
        <taxon>Craniata</taxon>
        <taxon>Vertebrata</taxon>
        <taxon>Euteleostomi</taxon>
        <taxon>Mammalia</taxon>
        <taxon>Eutheria</taxon>
        <taxon>Laurasiatheria</taxon>
        <taxon>Artiodactyla</taxon>
        <taxon>Ruminantia</taxon>
        <taxon>Pecora</taxon>
        <taxon>Cervidae</taxon>
        <taxon>Muntiacinae</taxon>
        <taxon>Muntiacus</taxon>
    </lineage>
</organism>
<dbReference type="Pfam" id="PF00530">
    <property type="entry name" value="SRCR"/>
    <property type="match status" value="10"/>
</dbReference>
<dbReference type="PROSITE" id="PS00420">
    <property type="entry name" value="SRCR_1"/>
    <property type="match status" value="2"/>
</dbReference>
<dbReference type="FunFam" id="3.10.250.10:FF:000009">
    <property type="entry name" value="WC1"/>
    <property type="match status" value="10"/>
</dbReference>
<dbReference type="InterPro" id="IPR036772">
    <property type="entry name" value="SRCR-like_dom_sf"/>
</dbReference>
<dbReference type="PANTHER" id="PTHR19331">
    <property type="entry name" value="SCAVENGER RECEPTOR DOMAIN-CONTAINING"/>
    <property type="match status" value="1"/>
</dbReference>
<feature type="domain" description="SRCR" evidence="5">
    <location>
        <begin position="867"/>
        <end position="970"/>
    </location>
</feature>
<reference evidence="6 7" key="1">
    <citation type="submission" date="2019-06" db="EMBL/GenBank/DDBJ databases">
        <title>Discovery of a novel chromosome fission-fusion reversal in muntjac.</title>
        <authorList>
            <person name="Mudd A.B."/>
            <person name="Bredeson J.V."/>
            <person name="Baum R."/>
            <person name="Hockemeyer D."/>
            <person name="Rokhsar D.S."/>
        </authorList>
    </citation>
    <scope>NUCLEOTIDE SEQUENCE [LARGE SCALE GENOMIC DNA]</scope>
    <source>
        <strain evidence="6">UCam_UCB_Mr</strain>
        <tissue evidence="6">Fibroblast cell line</tissue>
    </source>
</reference>
<feature type="disulfide bond" evidence="4">
    <location>
        <begin position="1043"/>
        <end position="1053"/>
    </location>
</feature>
<keyword evidence="1" id="KW-0732">Signal</keyword>
<feature type="disulfide bond" evidence="4">
    <location>
        <begin position="401"/>
        <end position="411"/>
    </location>
</feature>
<proteinExistence type="predicted"/>
<feature type="disulfide bond" evidence="4">
    <location>
        <begin position="615"/>
        <end position="625"/>
    </location>
</feature>
<dbReference type="Proteomes" id="UP000326062">
    <property type="component" value="Chromosome 1"/>
</dbReference>
<dbReference type="SUPFAM" id="SSF56487">
    <property type="entry name" value="SRCR-like"/>
    <property type="match status" value="10"/>
</dbReference>
<feature type="domain" description="SRCR" evidence="5">
    <location>
        <begin position="974"/>
        <end position="1077"/>
    </location>
</feature>
<feature type="domain" description="SRCR" evidence="5">
    <location>
        <begin position="546"/>
        <end position="649"/>
    </location>
</feature>
<dbReference type="PROSITE" id="PS50287">
    <property type="entry name" value="SRCR_2"/>
    <property type="match status" value="10"/>
</dbReference>
<feature type="domain" description="SRCR" evidence="5">
    <location>
        <begin position="439"/>
        <end position="542"/>
    </location>
</feature>
<keyword evidence="3 4" id="KW-1015">Disulfide bond</keyword>
<comment type="caution">
    <text evidence="6">The sequence shown here is derived from an EMBL/GenBank/DDBJ whole genome shotgun (WGS) entry which is preliminary data.</text>
</comment>
<evidence type="ECO:0000256" key="4">
    <source>
        <dbReference type="PROSITE-ProRule" id="PRU00196"/>
    </source>
</evidence>
<comment type="caution">
    <text evidence="4">Lacks conserved residue(s) required for the propagation of feature annotation.</text>
</comment>
<gene>
    <name evidence="6" type="ORF">FD755_002578</name>
</gene>
<accession>A0A5J5N5X9</accession>
<feature type="domain" description="SRCR" evidence="5">
    <location>
        <begin position="225"/>
        <end position="328"/>
    </location>
</feature>
<feature type="domain" description="SRCR" evidence="5">
    <location>
        <begin position="16"/>
        <end position="116"/>
    </location>
</feature>
<feature type="disulfide bond" evidence="4">
    <location>
        <begin position="85"/>
        <end position="95"/>
    </location>
</feature>
<dbReference type="AlphaFoldDB" id="A0A5J5N5X9"/>
<feature type="disulfide bond" evidence="4">
    <location>
        <begin position="146"/>
        <end position="210"/>
    </location>
</feature>
<feature type="disulfide bond" evidence="4">
    <location>
        <begin position="54"/>
        <end position="115"/>
    </location>
</feature>
<feature type="disulfide bond" evidence="4">
    <location>
        <begin position="159"/>
        <end position="220"/>
    </location>
</feature>
<keyword evidence="2" id="KW-0677">Repeat</keyword>
<evidence type="ECO:0000259" key="5">
    <source>
        <dbReference type="PROSITE" id="PS50287"/>
    </source>
</evidence>
<sequence>MTVLFWASLKAQCRQLRLVDGGGPCAGRVEILDQGSWGTICDDGWDLDDARVVCRQLGCGDALNATGSAHFGAGTGPIWLDDLNCTGNESHVWRCPSRGWGRHDCRHKEDAGVICSDREKLRLRGGDRECSGRVEVWHGGSWGTVCDDSWSLAEAEVVCQQLGCGPALEAVRAAAFGPGNGSIWLDEVRCGGRESSLWDCAAEPWGQSDCKHEEDAGVRCSVLEVRLKDGAHSCEGRVEVKYQGEWGTVDDLNWSMEEAAVGCRQLGCGGATDAPKGAHFGLGIGPIWFRYIYCKSPESAITECSYPSVKDHRPEGNSHDKDAGAVCSALELRLINGDHSCEGRVEVKHQGKWGTVNDLNWSMEEAHVVCRQLRCGAAVDAPKGSKFGPGIGPVWFRYIYCKGQESVITECSYPPLKDHRTEGYSHNKDAGAICSAREVRLKDGAHSCEGRVEVKHQGKWGTVNDQNWSLEAAAVVCRELKCGAAINASRGAHFGPGIGPIWFQYIYCNGTESSLMECSYPPLKNYLSEGLSHDGDAGAVCSALEVRLKDGGHRCEGRVEVKHQGEWGTVNDHSWSLEEAQVVCRQLGCGAAIDAPGGAYFGPGIGPIWFHSTNCKGTESVLTVCSYPSLKDHRPEGLSHDQDAGAVCSDLELRLMDGDHPCEGRVEVKYQGAWGTVNDYNWNMEEAHVVCRQLRCGAAVHAPKGSKFGPGIGPIWFHYIYCKGQESAINECSYPVVMDHHPEGHSHNKDAGAVCSALEVRLKDGAHHCEGRVEVKHQGEWGTVNDQNWSLEEAQVVCRQLKCGAATDAPRGTYLGSGTGPIWFQYIYCNGTESLPTQCSYPPLKDHRPEGLSHDGDAGAVCSALEVRLKDGAHSCEGRVEVKHQGKWGTVNDLNWSLGEATVVCRQLGCGAAISASRGAHFGPGIGPIWFKYTYCKGTESVLTDCTYPVLKDYCPEGLSHDQDAGAVCSALEVRLKDGAHRCEGRVEVKHQGEWGTVNDYNWSMEEAAVVCRQLGCGGAVDAPKGAKFGPGIGPIWFHYIYCKGPESAITKCSYPTVKDHRPEGHSHDKDAGAVCSGKCCLVQKGIPSRRSFSLIPRITMRIWITAFRTFLGEDSSGPVTP</sequence>
<feature type="disulfide bond" evidence="4">
    <location>
        <begin position="190"/>
        <end position="200"/>
    </location>
</feature>
<feature type="domain" description="SRCR" evidence="5">
    <location>
        <begin position="653"/>
        <end position="756"/>
    </location>
</feature>
<evidence type="ECO:0000313" key="7">
    <source>
        <dbReference type="Proteomes" id="UP000326062"/>
    </source>
</evidence>
<dbReference type="Gene3D" id="3.10.250.10">
    <property type="entry name" value="SRCR-like domain"/>
    <property type="match status" value="10"/>
</dbReference>
<evidence type="ECO:0000256" key="2">
    <source>
        <dbReference type="ARBA" id="ARBA00022737"/>
    </source>
</evidence>
<evidence type="ECO:0000313" key="6">
    <source>
        <dbReference type="EMBL" id="KAB0387622.1"/>
    </source>
</evidence>
<dbReference type="EMBL" id="VCEB01000001">
    <property type="protein sequence ID" value="KAB0387622.1"/>
    <property type="molecule type" value="Genomic_DNA"/>
</dbReference>
<dbReference type="PRINTS" id="PR00258">
    <property type="entry name" value="SPERACTRCPTR"/>
</dbReference>
<evidence type="ECO:0000256" key="3">
    <source>
        <dbReference type="ARBA" id="ARBA00023157"/>
    </source>
</evidence>
<protein>
    <recommendedName>
        <fullName evidence="5">SRCR domain-containing protein</fullName>
    </recommendedName>
</protein>
<dbReference type="SMART" id="SM00202">
    <property type="entry name" value="SR"/>
    <property type="match status" value="10"/>
</dbReference>
<keyword evidence="7" id="KW-1185">Reference proteome</keyword>
<dbReference type="InterPro" id="IPR001190">
    <property type="entry name" value="SRCR"/>
</dbReference>
<feature type="domain" description="SRCR" evidence="5">
    <location>
        <begin position="121"/>
        <end position="221"/>
    </location>
</feature>
<feature type="disulfide bond" evidence="4">
    <location>
        <begin position="41"/>
        <end position="105"/>
    </location>
</feature>
<feature type="disulfide bond" evidence="4">
    <location>
        <begin position="722"/>
        <end position="732"/>
    </location>
</feature>
<feature type="domain" description="SRCR" evidence="5">
    <location>
        <begin position="760"/>
        <end position="863"/>
    </location>
</feature>